<comment type="caution">
    <text evidence="2">The sequence shown here is derived from an EMBL/GenBank/DDBJ whole genome shotgun (WGS) entry which is preliminary data.</text>
</comment>
<name>A0A2P6QI83_ROSCH</name>
<keyword evidence="3" id="KW-1185">Reference proteome</keyword>
<keyword evidence="1" id="KW-1133">Transmembrane helix</keyword>
<gene>
    <name evidence="2" type="ORF">RchiOBHm_Chr5g0062561</name>
</gene>
<accession>A0A2P6QI83</accession>
<evidence type="ECO:0000313" key="2">
    <source>
        <dbReference type="EMBL" id="PRQ33879.1"/>
    </source>
</evidence>
<protein>
    <submittedName>
        <fullName evidence="2">Uncharacterized protein</fullName>
    </submittedName>
</protein>
<proteinExistence type="predicted"/>
<evidence type="ECO:0000256" key="1">
    <source>
        <dbReference type="SAM" id="Phobius"/>
    </source>
</evidence>
<sequence>MLAEPMFPKTLLLPYVSYSLLICGTRFSVHCLRRTFNAETVKKGLCGC</sequence>
<feature type="transmembrane region" description="Helical" evidence="1">
    <location>
        <begin position="12"/>
        <end position="29"/>
    </location>
</feature>
<dbReference type="Gramene" id="PRQ33879">
    <property type="protein sequence ID" value="PRQ33879"/>
    <property type="gene ID" value="RchiOBHm_Chr5g0062561"/>
</dbReference>
<evidence type="ECO:0000313" key="3">
    <source>
        <dbReference type="Proteomes" id="UP000238479"/>
    </source>
</evidence>
<organism evidence="2 3">
    <name type="scientific">Rosa chinensis</name>
    <name type="common">China rose</name>
    <dbReference type="NCBI Taxonomy" id="74649"/>
    <lineage>
        <taxon>Eukaryota</taxon>
        <taxon>Viridiplantae</taxon>
        <taxon>Streptophyta</taxon>
        <taxon>Embryophyta</taxon>
        <taxon>Tracheophyta</taxon>
        <taxon>Spermatophyta</taxon>
        <taxon>Magnoliopsida</taxon>
        <taxon>eudicotyledons</taxon>
        <taxon>Gunneridae</taxon>
        <taxon>Pentapetalae</taxon>
        <taxon>rosids</taxon>
        <taxon>fabids</taxon>
        <taxon>Rosales</taxon>
        <taxon>Rosaceae</taxon>
        <taxon>Rosoideae</taxon>
        <taxon>Rosoideae incertae sedis</taxon>
        <taxon>Rosa</taxon>
    </lineage>
</organism>
<dbReference type="Proteomes" id="UP000238479">
    <property type="component" value="Chromosome 5"/>
</dbReference>
<dbReference type="AlphaFoldDB" id="A0A2P6QI83"/>
<keyword evidence="1" id="KW-0472">Membrane</keyword>
<reference evidence="2 3" key="1">
    <citation type="journal article" date="2018" name="Nat. Genet.">
        <title>The Rosa genome provides new insights in the design of modern roses.</title>
        <authorList>
            <person name="Bendahmane M."/>
        </authorList>
    </citation>
    <scope>NUCLEOTIDE SEQUENCE [LARGE SCALE GENOMIC DNA]</scope>
    <source>
        <strain evidence="3">cv. Old Blush</strain>
    </source>
</reference>
<keyword evidence="1" id="KW-0812">Transmembrane</keyword>
<dbReference type="EMBL" id="PDCK01000043">
    <property type="protein sequence ID" value="PRQ33879.1"/>
    <property type="molecule type" value="Genomic_DNA"/>
</dbReference>